<gene>
    <name evidence="3" type="ORF">F2Y13_03715</name>
</gene>
<comment type="caution">
    <text evidence="3">The sequence shown here is derived from an EMBL/GenBank/DDBJ whole genome shotgun (WGS) entry which is preliminary data.</text>
</comment>
<feature type="compositionally biased region" description="Low complexity" evidence="2">
    <location>
        <begin position="10"/>
        <end position="63"/>
    </location>
</feature>
<evidence type="ECO:0000313" key="4">
    <source>
        <dbReference type="Proteomes" id="UP000323567"/>
    </source>
</evidence>
<dbReference type="Pfam" id="PF03993">
    <property type="entry name" value="DUF349"/>
    <property type="match status" value="5"/>
</dbReference>
<dbReference type="InterPro" id="IPR007139">
    <property type="entry name" value="DUF349"/>
</dbReference>
<reference evidence="3 4" key="1">
    <citation type="journal article" date="2019" name="Nat. Med.">
        <title>A library of human gut bacterial isolates paired with longitudinal multiomics data enables mechanistic microbiome research.</title>
        <authorList>
            <person name="Poyet M."/>
            <person name="Groussin M."/>
            <person name="Gibbons S.M."/>
            <person name="Avila-Pacheco J."/>
            <person name="Jiang X."/>
            <person name="Kearney S.M."/>
            <person name="Perrotta A.R."/>
            <person name="Berdy B."/>
            <person name="Zhao S."/>
            <person name="Lieberman T.D."/>
            <person name="Swanson P.K."/>
            <person name="Smith M."/>
            <person name="Roesemann S."/>
            <person name="Alexander J.E."/>
            <person name="Rich S.A."/>
            <person name="Livny J."/>
            <person name="Vlamakis H."/>
            <person name="Clish C."/>
            <person name="Bullock K."/>
            <person name="Deik A."/>
            <person name="Scott J."/>
            <person name="Pierce K.A."/>
            <person name="Xavier R.J."/>
            <person name="Alm E.J."/>
        </authorList>
    </citation>
    <scope>NUCLEOTIDE SEQUENCE [LARGE SCALE GENOMIC DNA]</scope>
    <source>
        <strain evidence="3 4">BIOML-A2</strain>
    </source>
</reference>
<proteinExistence type="predicted"/>
<organism evidence="3 4">
    <name type="scientific">Alistipes shahii</name>
    <dbReference type="NCBI Taxonomy" id="328814"/>
    <lineage>
        <taxon>Bacteria</taxon>
        <taxon>Pseudomonadati</taxon>
        <taxon>Bacteroidota</taxon>
        <taxon>Bacteroidia</taxon>
        <taxon>Bacteroidales</taxon>
        <taxon>Rikenellaceae</taxon>
        <taxon>Alistipes</taxon>
    </lineage>
</organism>
<dbReference type="EMBL" id="VVXK01000003">
    <property type="protein sequence ID" value="KAA2371543.1"/>
    <property type="molecule type" value="Genomic_DNA"/>
</dbReference>
<feature type="region of interest" description="Disordered" evidence="2">
    <location>
        <begin position="1"/>
        <end position="100"/>
    </location>
</feature>
<feature type="coiled-coil region" evidence="1">
    <location>
        <begin position="639"/>
        <end position="707"/>
    </location>
</feature>
<name>A0A5B3GCV3_9BACT</name>
<evidence type="ECO:0000256" key="1">
    <source>
        <dbReference type="SAM" id="Coils"/>
    </source>
</evidence>
<sequence length="715" mass="81445">MTVRVPEPEMPAAGPAAEASAAAEEPVAEVADAPAESAVTETPAAEASAGVAEAPAAETPAEEAAAERISGEEAAPRAKRARIKPAAGQEVAESEEDASRDVQVDFADEEAALAAQNAGLEIEGATPEEEAAEELAAQKLEEDKFAGKGKEELVALFARMLEEQPVQSIRRDVEALKIAFYRIRRAEVEAARRRFVEEGGAEEDFAPSVDGAEIRLKEQFKEYRRRRDAFIANLEAEKEANLKVKQAIIEELKELVNSDETLNHTFNKFRELQQRWKDTGIVPQQHVKDLWETYNLHVENFYSFIKINKELRDLDLKKNYEQKVALCEQAEALVLEPSVVEAFHKLQKLHDEWRETGPVANEYKETLWERFKAASSRINKQHQEHFETLKGEQVKNLELKTGLCVATEELSSQPLTTRKEWNRASDRLLEIQKTWKTIGFAPKKDNNRIYERFRTACDRFFEAKRQFYAGMKTEMEHNLQLKIEICEAAESLMNSEEWKKATDELIALQARWKQIGAVSRRHSDAVWKRFRAACDKFFERKASHFASVDGEHEENLQKKLALLAEMAGADVKAGGYEVIREFQRRWGEIGFVPIKQKDAIQKKYKAAVDELFNTLRGSERDRSMGRFREKVSSFKASGDRRLRSERERLYNKVRQLEQEIGLLENNIGFFAKSKNAEALVADVRAKIERAREEMASTIEKVKLIDKQDQDENNNA</sequence>
<protein>
    <submittedName>
        <fullName evidence="3">DUF349 domain-containing protein</fullName>
    </submittedName>
</protein>
<accession>A0A5B3GCV3</accession>
<evidence type="ECO:0000256" key="2">
    <source>
        <dbReference type="SAM" id="MobiDB-lite"/>
    </source>
</evidence>
<dbReference type="Proteomes" id="UP000323567">
    <property type="component" value="Unassembled WGS sequence"/>
</dbReference>
<keyword evidence="1" id="KW-0175">Coiled coil</keyword>
<feature type="compositionally biased region" description="Basic and acidic residues" evidence="2">
    <location>
        <begin position="65"/>
        <end position="76"/>
    </location>
</feature>
<dbReference type="AlphaFoldDB" id="A0A5B3GCV3"/>
<evidence type="ECO:0000313" key="3">
    <source>
        <dbReference type="EMBL" id="KAA2371543.1"/>
    </source>
</evidence>